<reference evidence="1 3" key="2">
    <citation type="journal article" date="2013" name="Nature">
        <title>Insights into bilaterian evolution from three spiralian genomes.</title>
        <authorList>
            <person name="Simakov O."/>
            <person name="Marletaz F."/>
            <person name="Cho S.J."/>
            <person name="Edsinger-Gonzales E."/>
            <person name="Havlak P."/>
            <person name="Hellsten U."/>
            <person name="Kuo D.H."/>
            <person name="Larsson T."/>
            <person name="Lv J."/>
            <person name="Arendt D."/>
            <person name="Savage R."/>
            <person name="Osoegawa K."/>
            <person name="de Jong P."/>
            <person name="Grimwood J."/>
            <person name="Chapman J.A."/>
            <person name="Shapiro H."/>
            <person name="Aerts A."/>
            <person name="Otillar R.P."/>
            <person name="Terry A.Y."/>
            <person name="Boore J.L."/>
            <person name="Grigoriev I.V."/>
            <person name="Lindberg D.R."/>
            <person name="Seaver E.C."/>
            <person name="Weisblat D.A."/>
            <person name="Putnam N.H."/>
            <person name="Rokhsar D.S."/>
        </authorList>
    </citation>
    <scope>NUCLEOTIDE SEQUENCE</scope>
    <source>
        <strain evidence="1 3">I ESC-2004</strain>
    </source>
</reference>
<dbReference type="EMBL" id="KB300512">
    <property type="protein sequence ID" value="ELU06578.1"/>
    <property type="molecule type" value="Genomic_DNA"/>
</dbReference>
<dbReference type="EMBL" id="AMQN01007353">
    <property type="status" value="NOT_ANNOTATED_CDS"/>
    <property type="molecule type" value="Genomic_DNA"/>
</dbReference>
<evidence type="ECO:0000313" key="2">
    <source>
        <dbReference type="EnsemblMetazoa" id="CapteP213025"/>
    </source>
</evidence>
<reference evidence="2" key="3">
    <citation type="submission" date="2015-06" db="UniProtKB">
        <authorList>
            <consortium name="EnsemblMetazoa"/>
        </authorList>
    </citation>
    <scope>IDENTIFICATION</scope>
</reference>
<organism evidence="1">
    <name type="scientific">Capitella teleta</name>
    <name type="common">Polychaete worm</name>
    <dbReference type="NCBI Taxonomy" id="283909"/>
    <lineage>
        <taxon>Eukaryota</taxon>
        <taxon>Metazoa</taxon>
        <taxon>Spiralia</taxon>
        <taxon>Lophotrochozoa</taxon>
        <taxon>Annelida</taxon>
        <taxon>Polychaeta</taxon>
        <taxon>Sedentaria</taxon>
        <taxon>Scolecida</taxon>
        <taxon>Capitellidae</taxon>
        <taxon>Capitella</taxon>
    </lineage>
</organism>
<evidence type="ECO:0000313" key="3">
    <source>
        <dbReference type="Proteomes" id="UP000014760"/>
    </source>
</evidence>
<name>R7UKI5_CAPTE</name>
<dbReference type="EnsemblMetazoa" id="CapteT213025">
    <property type="protein sequence ID" value="CapteP213025"/>
    <property type="gene ID" value="CapteG213025"/>
</dbReference>
<reference evidence="3" key="1">
    <citation type="submission" date="2012-12" db="EMBL/GenBank/DDBJ databases">
        <authorList>
            <person name="Hellsten U."/>
            <person name="Grimwood J."/>
            <person name="Chapman J.A."/>
            <person name="Shapiro H."/>
            <person name="Aerts A."/>
            <person name="Otillar R.P."/>
            <person name="Terry A.Y."/>
            <person name="Boore J.L."/>
            <person name="Simakov O."/>
            <person name="Marletaz F."/>
            <person name="Cho S.-J."/>
            <person name="Edsinger-Gonzales E."/>
            <person name="Havlak P."/>
            <person name="Kuo D.-H."/>
            <person name="Larsson T."/>
            <person name="Lv J."/>
            <person name="Arendt D."/>
            <person name="Savage R."/>
            <person name="Osoegawa K."/>
            <person name="de Jong P."/>
            <person name="Lindberg D.R."/>
            <person name="Seaver E.C."/>
            <person name="Weisblat D.A."/>
            <person name="Putnam N.H."/>
            <person name="Grigoriev I.V."/>
            <person name="Rokhsar D.S."/>
        </authorList>
    </citation>
    <scope>NUCLEOTIDE SEQUENCE</scope>
    <source>
        <strain evidence="3">I ESC-2004</strain>
    </source>
</reference>
<dbReference type="Proteomes" id="UP000014760">
    <property type="component" value="Unassembled WGS sequence"/>
</dbReference>
<keyword evidence="3" id="KW-1185">Reference proteome</keyword>
<gene>
    <name evidence="1" type="ORF">CAPTEDRAFT_213025</name>
</gene>
<protein>
    <submittedName>
        <fullName evidence="1 2">Uncharacterized protein</fullName>
    </submittedName>
</protein>
<dbReference type="HOGENOM" id="CLU_909854_0_0_1"/>
<dbReference type="AlphaFoldDB" id="R7UKI5"/>
<evidence type="ECO:0000313" key="1">
    <source>
        <dbReference type="EMBL" id="ELU06578.1"/>
    </source>
</evidence>
<accession>R7UKI5</accession>
<sequence length="306" mass="35138">MPQLSQLRRRPFVETRESVGKTFFFREATIGDAGRILQLCREVFVRFEIVSHDTRNSYGAGGRCHPLYQKHLLLIYTGMYTQEALKREFPLYEGSIACTKYSELTLKKHINLGIIAILHRWKMTEIELNLPTRKSKYLNGVSLAREQALAILQENASALFPDNVFQYSYLWMVNKPSSLSFAEAYNNTDTLFYFKGPDRLSGVVFFDVIFVEAGTLATAFCYTSRDSDSQLVFEMLQSVVDHLQTTAQRGKPIRLGIHVPQSCNGDKFFNRLRASGIVQKWDKGCFKDCIVAIFYPEAMQKKFNKL</sequence>
<proteinExistence type="predicted"/>